<protein>
    <submittedName>
        <fullName evidence="1">Uncharacterized protein</fullName>
    </submittedName>
</protein>
<organism evidence="1 2">
    <name type="scientific">Brassica oleracea var. oleracea</name>
    <dbReference type="NCBI Taxonomy" id="109376"/>
    <lineage>
        <taxon>Eukaryota</taxon>
        <taxon>Viridiplantae</taxon>
        <taxon>Streptophyta</taxon>
        <taxon>Embryophyta</taxon>
        <taxon>Tracheophyta</taxon>
        <taxon>Spermatophyta</taxon>
        <taxon>Magnoliopsida</taxon>
        <taxon>eudicotyledons</taxon>
        <taxon>Gunneridae</taxon>
        <taxon>Pentapetalae</taxon>
        <taxon>rosids</taxon>
        <taxon>malvids</taxon>
        <taxon>Brassicales</taxon>
        <taxon>Brassicaceae</taxon>
        <taxon>Brassiceae</taxon>
        <taxon>Brassica</taxon>
    </lineage>
</organism>
<proteinExistence type="predicted"/>
<dbReference type="EnsemblPlants" id="Bo3g064040.1">
    <property type="protein sequence ID" value="Bo3g064040.1"/>
    <property type="gene ID" value="Bo3g064040"/>
</dbReference>
<evidence type="ECO:0000313" key="2">
    <source>
        <dbReference type="Proteomes" id="UP000032141"/>
    </source>
</evidence>
<accession>A0A0D3BAP2</accession>
<dbReference type="Proteomes" id="UP000032141">
    <property type="component" value="Chromosome C3"/>
</dbReference>
<reference evidence="1 2" key="1">
    <citation type="journal article" date="2014" name="Genome Biol.">
        <title>Transcriptome and methylome profiling reveals relics of genome dominance in the mesopolyploid Brassica oleracea.</title>
        <authorList>
            <person name="Parkin I.A."/>
            <person name="Koh C."/>
            <person name="Tang H."/>
            <person name="Robinson S.J."/>
            <person name="Kagale S."/>
            <person name="Clarke W.E."/>
            <person name="Town C.D."/>
            <person name="Nixon J."/>
            <person name="Krishnakumar V."/>
            <person name="Bidwell S.L."/>
            <person name="Denoeud F."/>
            <person name="Belcram H."/>
            <person name="Links M.G."/>
            <person name="Just J."/>
            <person name="Clarke C."/>
            <person name="Bender T."/>
            <person name="Huebert T."/>
            <person name="Mason A.S."/>
            <person name="Pires J.C."/>
            <person name="Barker G."/>
            <person name="Moore J."/>
            <person name="Walley P.G."/>
            <person name="Manoli S."/>
            <person name="Batley J."/>
            <person name="Edwards D."/>
            <person name="Nelson M.N."/>
            <person name="Wang X."/>
            <person name="Paterson A.H."/>
            <person name="King G."/>
            <person name="Bancroft I."/>
            <person name="Chalhoub B."/>
            <person name="Sharpe A.G."/>
        </authorList>
    </citation>
    <scope>NUCLEOTIDE SEQUENCE</scope>
    <source>
        <strain evidence="1 2">cv. TO1000</strain>
    </source>
</reference>
<dbReference type="HOGENOM" id="CLU_012390_2_6_1"/>
<dbReference type="Gramene" id="Bo3g064040.1">
    <property type="protein sequence ID" value="Bo3g064040.1"/>
    <property type="gene ID" value="Bo3g064040"/>
</dbReference>
<reference evidence="1" key="2">
    <citation type="submission" date="2015-03" db="UniProtKB">
        <authorList>
            <consortium name="EnsemblPlants"/>
        </authorList>
    </citation>
    <scope>IDENTIFICATION</scope>
</reference>
<sequence>MVKLSVNRREYDLAYYLTDVQDERDQNTQFDVSEFQQGEGNGCSHVNLTYSTDIPSYMGNMVNVRTTIRDRRIHERLKADLVEHMWSKFGRDQDNN</sequence>
<evidence type="ECO:0000313" key="1">
    <source>
        <dbReference type="EnsemblPlants" id="Bo3g064040.1"/>
    </source>
</evidence>
<name>A0A0D3BAP2_BRAOL</name>
<dbReference type="AlphaFoldDB" id="A0A0D3BAP2"/>
<keyword evidence="2" id="KW-1185">Reference proteome</keyword>